<dbReference type="Pfam" id="PF13481">
    <property type="entry name" value="AAA_25"/>
    <property type="match status" value="1"/>
</dbReference>
<gene>
    <name evidence="2" type="ORF">MasN3_36900</name>
</gene>
<evidence type="ECO:0000313" key="3">
    <source>
        <dbReference type="Proteomes" id="UP001163336"/>
    </source>
</evidence>
<feature type="compositionally biased region" description="Polar residues" evidence="1">
    <location>
        <begin position="287"/>
        <end position="300"/>
    </location>
</feature>
<organism evidence="2 3">
    <name type="scientific">Massilia varians</name>
    <dbReference type="NCBI Taxonomy" id="457921"/>
    <lineage>
        <taxon>Bacteria</taxon>
        <taxon>Pseudomonadati</taxon>
        <taxon>Pseudomonadota</taxon>
        <taxon>Betaproteobacteria</taxon>
        <taxon>Burkholderiales</taxon>
        <taxon>Oxalobacteraceae</taxon>
        <taxon>Telluria group</taxon>
        <taxon>Massilia</taxon>
    </lineage>
</organism>
<dbReference type="SUPFAM" id="SSF52540">
    <property type="entry name" value="P-loop containing nucleoside triphosphate hydrolases"/>
    <property type="match status" value="1"/>
</dbReference>
<dbReference type="RefSeq" id="WP_281909199.1">
    <property type="nucleotide sequence ID" value="NZ_AP026966.1"/>
</dbReference>
<dbReference type="InterPro" id="IPR027417">
    <property type="entry name" value="P-loop_NTPase"/>
</dbReference>
<accession>A0ABM8CA87</accession>
<protein>
    <submittedName>
        <fullName evidence="2">Replication protein A</fullName>
    </submittedName>
</protein>
<sequence>MKKIIPLDIRATLGANAPVLDFVLPGLTAGSVGTVVGPGGVGKTMLLTQLGVAVATGSPVFDNPLTPRSAPARVVLIAAEESSDILRIRLHAIKKWTDIQRQKSWVPTVAADSDFAALLEKNLLLVPAAGQSVALVNNGATTDFYKTLCHFGAGARLIIIDPLRRLHDGEENSSSAMTHIVQLLEALAKHTGAAVIAAHHVAKGAVFNDVRELAAASRGSSALTDAVRWQVNLSGMTEKEAQKHRVSGQHKSFARLDFAKANYIAPEPTVWLRRLEGGVLTHTNLKGASATTRHSGQDSDNAGERSAKERVYDW</sequence>
<reference evidence="2" key="1">
    <citation type="submission" date="2022-11" db="EMBL/GenBank/DDBJ databases">
        <title>Isolation and characterization of PLA-degrading bacterium Massilia sp. from Antarctic soil.</title>
        <authorList>
            <person name="Sato K."/>
            <person name="Gomez-Fuentes C."/>
            <person name="Ahmad S.A."/>
            <person name="Zulkharnain A."/>
        </authorList>
    </citation>
    <scope>NUCLEOTIDE SEQUENCE</scope>
    <source>
        <strain evidence="2">N-3</strain>
    </source>
</reference>
<proteinExistence type="predicted"/>
<dbReference type="Proteomes" id="UP001163336">
    <property type="component" value="Chromosome"/>
</dbReference>
<keyword evidence="3" id="KW-1185">Reference proteome</keyword>
<evidence type="ECO:0000313" key="2">
    <source>
        <dbReference type="EMBL" id="BDT60196.1"/>
    </source>
</evidence>
<feature type="compositionally biased region" description="Basic and acidic residues" evidence="1">
    <location>
        <begin position="302"/>
        <end position="314"/>
    </location>
</feature>
<dbReference type="EMBL" id="AP026966">
    <property type="protein sequence ID" value="BDT60196.1"/>
    <property type="molecule type" value="Genomic_DNA"/>
</dbReference>
<evidence type="ECO:0000256" key="1">
    <source>
        <dbReference type="SAM" id="MobiDB-lite"/>
    </source>
</evidence>
<feature type="region of interest" description="Disordered" evidence="1">
    <location>
        <begin position="287"/>
        <end position="314"/>
    </location>
</feature>
<name>A0ABM8CA87_9BURK</name>
<dbReference type="Gene3D" id="3.40.50.300">
    <property type="entry name" value="P-loop containing nucleotide triphosphate hydrolases"/>
    <property type="match status" value="1"/>
</dbReference>